<evidence type="ECO:0000256" key="1">
    <source>
        <dbReference type="SAM" id="MobiDB-lite"/>
    </source>
</evidence>
<sequence>MEAGDDHGVDDVVVQAAEAEVRECPEAGGAQVGQDVVVAGGRVVVGAAGPGDGYPDQSAAFIGQGEEVQAAMVVFAAVVAPVGLSGAVLGGDEGPVDQDQLPTLLGGLLQGAVQARGLGGERCGISITARPPTCPGAGMAEARSSASCSLTRSRSRFSDSEFIPLRPCLRHLLDQLFLEFVQFRAPRGNPFQQLGIQHAADRRRPLYRGEQEPDSRLLPSRGSAAVMPPGGCRGARRRGC</sequence>
<evidence type="ECO:0000313" key="2">
    <source>
        <dbReference type="EMBL" id="GAA0522817.1"/>
    </source>
</evidence>
<name>A0ABP3MPM6_9ACTN</name>
<feature type="compositionally biased region" description="Basic and acidic residues" evidence="1">
    <location>
        <begin position="203"/>
        <end position="215"/>
    </location>
</feature>
<dbReference type="Proteomes" id="UP001501576">
    <property type="component" value="Unassembled WGS sequence"/>
</dbReference>
<proteinExistence type="predicted"/>
<protein>
    <submittedName>
        <fullName evidence="2">Uncharacterized protein</fullName>
    </submittedName>
</protein>
<dbReference type="EMBL" id="BAAABZ010000015">
    <property type="protein sequence ID" value="GAA0522817.1"/>
    <property type="molecule type" value="Genomic_DNA"/>
</dbReference>
<keyword evidence="3" id="KW-1185">Reference proteome</keyword>
<gene>
    <name evidence="2" type="ORF">GCM10010390_26350</name>
</gene>
<comment type="caution">
    <text evidence="2">The sequence shown here is derived from an EMBL/GenBank/DDBJ whole genome shotgun (WGS) entry which is preliminary data.</text>
</comment>
<organism evidence="2 3">
    <name type="scientific">Streptomyces mordarskii</name>
    <dbReference type="NCBI Taxonomy" id="1226758"/>
    <lineage>
        <taxon>Bacteria</taxon>
        <taxon>Bacillati</taxon>
        <taxon>Actinomycetota</taxon>
        <taxon>Actinomycetes</taxon>
        <taxon>Kitasatosporales</taxon>
        <taxon>Streptomycetaceae</taxon>
        <taxon>Streptomyces</taxon>
    </lineage>
</organism>
<reference evidence="3" key="1">
    <citation type="journal article" date="2019" name="Int. J. Syst. Evol. Microbiol.">
        <title>The Global Catalogue of Microorganisms (GCM) 10K type strain sequencing project: providing services to taxonomists for standard genome sequencing and annotation.</title>
        <authorList>
            <consortium name="The Broad Institute Genomics Platform"/>
            <consortium name="The Broad Institute Genome Sequencing Center for Infectious Disease"/>
            <person name="Wu L."/>
            <person name="Ma J."/>
        </authorList>
    </citation>
    <scope>NUCLEOTIDE SEQUENCE [LARGE SCALE GENOMIC DNA]</scope>
    <source>
        <strain evidence="3">JCM 5052</strain>
    </source>
</reference>
<evidence type="ECO:0000313" key="3">
    <source>
        <dbReference type="Proteomes" id="UP001501576"/>
    </source>
</evidence>
<feature type="region of interest" description="Disordered" evidence="1">
    <location>
        <begin position="203"/>
        <end position="240"/>
    </location>
</feature>
<accession>A0ABP3MPM6</accession>